<organism evidence="1">
    <name type="scientific">Myoviridae sp. ctyhJ29</name>
    <dbReference type="NCBI Taxonomy" id="2827719"/>
    <lineage>
        <taxon>Viruses</taxon>
        <taxon>Duplodnaviria</taxon>
        <taxon>Heunggongvirae</taxon>
        <taxon>Uroviricota</taxon>
        <taxon>Caudoviricetes</taxon>
    </lineage>
</organism>
<sequence>MPDEDYATVMMIAGERPDIKVIASSTPTGKRGTFWSLCQKDSLYSQHYHPSMDNPNWDEKMELEFRQTLTEQQYIHEVLADFGTEETGVFDKDKLDLARRRELYTYDELPSYIENQDQIEKLFYDEDNPAPPNVFRCVGVDFDAYQAGSSILVLDFDTDQHAFKVIKRIEVPRGEYTLDRAVEWIIRVNQIYNPSWIFCDRGYGDQ</sequence>
<accession>A0A8S5SFD0</accession>
<reference evidence="1" key="1">
    <citation type="journal article" date="2021" name="Proc. Natl. Acad. Sci. U.S.A.">
        <title>A Catalog of Tens of Thousands of Viruses from Human Metagenomes Reveals Hidden Associations with Chronic Diseases.</title>
        <authorList>
            <person name="Tisza M.J."/>
            <person name="Buck C.B."/>
        </authorList>
    </citation>
    <scope>NUCLEOTIDE SEQUENCE</scope>
    <source>
        <strain evidence="1">CtyhJ29</strain>
    </source>
</reference>
<evidence type="ECO:0000313" key="1">
    <source>
        <dbReference type="EMBL" id="DAF49788.1"/>
    </source>
</evidence>
<protein>
    <submittedName>
        <fullName evidence="1">Large subunit terminase terminase, VIRAL PROTEIN.2A</fullName>
    </submittedName>
</protein>
<dbReference type="EMBL" id="BK032588">
    <property type="protein sequence ID" value="DAF49788.1"/>
    <property type="molecule type" value="Genomic_DNA"/>
</dbReference>
<proteinExistence type="predicted"/>
<name>A0A8S5SFD0_9CAUD</name>